<dbReference type="AlphaFoldDB" id="A0A9P7YA30"/>
<dbReference type="OrthoDB" id="5419922at2759"/>
<feature type="compositionally biased region" description="Low complexity" evidence="1">
    <location>
        <begin position="243"/>
        <end position="253"/>
    </location>
</feature>
<evidence type="ECO:0000256" key="1">
    <source>
        <dbReference type="SAM" id="MobiDB-lite"/>
    </source>
</evidence>
<organism evidence="2 3">
    <name type="scientific">Amylocarpus encephaloides</name>
    <dbReference type="NCBI Taxonomy" id="45428"/>
    <lineage>
        <taxon>Eukaryota</taxon>
        <taxon>Fungi</taxon>
        <taxon>Dikarya</taxon>
        <taxon>Ascomycota</taxon>
        <taxon>Pezizomycotina</taxon>
        <taxon>Leotiomycetes</taxon>
        <taxon>Helotiales</taxon>
        <taxon>Helotiales incertae sedis</taxon>
        <taxon>Amylocarpus</taxon>
    </lineage>
</organism>
<feature type="compositionally biased region" description="Basic and acidic residues" evidence="1">
    <location>
        <begin position="652"/>
        <end position="662"/>
    </location>
</feature>
<feature type="compositionally biased region" description="Basic and acidic residues" evidence="1">
    <location>
        <begin position="335"/>
        <end position="348"/>
    </location>
</feature>
<comment type="caution">
    <text evidence="2">The sequence shown here is derived from an EMBL/GenBank/DDBJ whole genome shotgun (WGS) entry which is preliminary data.</text>
</comment>
<proteinExistence type="predicted"/>
<feature type="region of interest" description="Disordered" evidence="1">
    <location>
        <begin position="108"/>
        <end position="127"/>
    </location>
</feature>
<evidence type="ECO:0000313" key="3">
    <source>
        <dbReference type="Proteomes" id="UP000824998"/>
    </source>
</evidence>
<name>A0A9P7YA30_9HELO</name>
<sequence length="1045" mass="114993">MDLHTRKALRIYLQKDDHFHHSPSHDQADVVCEGSDNEQTEGEIQRKRSRYEQHAQRYMRGFMPNIQSARLRGPFAQSDGWSNPWQHQPPSPILTHNKSARANEKMEMEDPETSSISMVKSPSGSLSAIVGPDSSGWITAVDSTQHSSSRSRTSAKKRSYAQAPDEFPLAPADKTPLYFGKIERERRMGGAKRALDAQWLKGPYVSKRARWEDSDLATPTPNPHISGPGSQLWHAGQSKLGHSSNNQQSSSPSSIIAFRDIPRMLSQSQRRENHLASKHPPGADSQSCASCTPGVGNVHFDTYSQQQDRNDVESPRCQLAGPLLNISQQPQPRRNSLDRENQAMKPNEDSFVTEIVPASRNLEEFQFRKKRAKSRNTGPASDPQRHRIQLLQSTSAPTLSSKLMQDGIIGSPGPQQRNIQARAASVEEMRVDKSRRHNQVLLGVSLDEEERHSDEDAEDVLQSGPLNEWYQPASIKLSQCPEDAKRIWSKIMGEDISEKASPYQANDGLNTSCTSQQVLAGEGDSNLSLSFAADSIPFSPWQLETPHGQSESACSQSLPPPRSKFLQEESSAVTERPKTFDGMGIHDFSTQSYNTTPARPSRPKALRTSPVKSGQVNEEPTEGISTQEGIENVGDKILVSSTADPNTQRPDTPCDDKQEDSTHPSLHVPSTLRPRPKSSCPKEDVQLNMERDHLSLLNHQEEPSIINVTEKWTFSSGTLSNSDGVNSMSANTPPKHSSVISPTKQSPWAVVDVPPGFDTATVPTLYTTSICDEANTSPSTKNSPFMKGVEVEYSERQHVEHPMTPGHDNMSLHNGTITYGSPSIEPGGVQGEESLLDTQQLVEAATANPWTQSPTRKPSKKSGKRVSFAILFDDESEQVEATKRIVHSPPPPAISDVPHGENPGGEAIVASFKKHFNSFKSPRRLLSQESLSAWSPAVGAMAEAFLEADRDASLKEERSRASLKSSRYLKPSSEAIINSCGYSPGHDTSSSPNLFEKSPTREAPTNIDGSDFDMEGVLGEVAVFLGNWSVNSDVQKSRKDFLGNI</sequence>
<feature type="compositionally biased region" description="Low complexity" evidence="1">
    <location>
        <begin position="143"/>
        <end position="152"/>
    </location>
</feature>
<protein>
    <submittedName>
        <fullName evidence="2">Uncharacterized protein</fullName>
    </submittedName>
</protein>
<feature type="compositionally biased region" description="Polar residues" evidence="1">
    <location>
        <begin position="547"/>
        <end position="557"/>
    </location>
</feature>
<feature type="compositionally biased region" description="Polar residues" evidence="1">
    <location>
        <begin position="639"/>
        <end position="650"/>
    </location>
</feature>
<keyword evidence="3" id="KW-1185">Reference proteome</keyword>
<feature type="region of interest" description="Disordered" evidence="1">
    <location>
        <begin position="980"/>
        <end position="1011"/>
    </location>
</feature>
<feature type="compositionally biased region" description="Polar residues" evidence="1">
    <location>
        <begin position="610"/>
        <end position="629"/>
    </location>
</feature>
<gene>
    <name evidence="2" type="ORF">BJ875DRAFT_173626</name>
</gene>
<feature type="region of interest" description="Disordered" evidence="1">
    <location>
        <begin position="267"/>
        <end position="290"/>
    </location>
</feature>
<dbReference type="EMBL" id="MU251717">
    <property type="protein sequence ID" value="KAG9229939.1"/>
    <property type="molecule type" value="Genomic_DNA"/>
</dbReference>
<dbReference type="Proteomes" id="UP000824998">
    <property type="component" value="Unassembled WGS sequence"/>
</dbReference>
<accession>A0A9P7YA30</accession>
<feature type="region of interest" description="Disordered" evidence="1">
    <location>
        <begin position="214"/>
        <end position="253"/>
    </location>
</feature>
<reference evidence="2" key="1">
    <citation type="journal article" date="2021" name="IMA Fungus">
        <title>Genomic characterization of three marine fungi, including Emericellopsis atlantica sp. nov. with signatures of a generalist lifestyle and marine biomass degradation.</title>
        <authorList>
            <person name="Hagestad O.C."/>
            <person name="Hou L."/>
            <person name="Andersen J.H."/>
            <person name="Hansen E.H."/>
            <person name="Altermark B."/>
            <person name="Li C."/>
            <person name="Kuhnert E."/>
            <person name="Cox R.J."/>
            <person name="Crous P.W."/>
            <person name="Spatafora J.W."/>
            <person name="Lail K."/>
            <person name="Amirebrahimi M."/>
            <person name="Lipzen A."/>
            <person name="Pangilinan J."/>
            <person name="Andreopoulos W."/>
            <person name="Hayes R.D."/>
            <person name="Ng V."/>
            <person name="Grigoriev I.V."/>
            <person name="Jackson S.A."/>
            <person name="Sutton T.D.S."/>
            <person name="Dobson A.D.W."/>
            <person name="Rama T."/>
        </authorList>
    </citation>
    <scope>NUCLEOTIDE SEQUENCE</scope>
    <source>
        <strain evidence="2">TRa018bII</strain>
    </source>
</reference>
<evidence type="ECO:0000313" key="2">
    <source>
        <dbReference type="EMBL" id="KAG9229939.1"/>
    </source>
</evidence>
<feature type="region of interest" description="Disordered" evidence="1">
    <location>
        <begin position="140"/>
        <end position="173"/>
    </location>
</feature>
<feature type="compositionally biased region" description="Polar residues" evidence="1">
    <location>
        <begin position="113"/>
        <end position="126"/>
    </location>
</feature>
<feature type="region of interest" description="Disordered" evidence="1">
    <location>
        <begin position="723"/>
        <end position="744"/>
    </location>
</feature>
<feature type="region of interest" description="Disordered" evidence="1">
    <location>
        <begin position="321"/>
        <end position="387"/>
    </location>
</feature>
<feature type="compositionally biased region" description="Polar residues" evidence="1">
    <location>
        <begin position="588"/>
        <end position="598"/>
    </location>
</feature>
<feature type="region of interest" description="Disordered" evidence="1">
    <location>
        <begin position="540"/>
        <end position="682"/>
    </location>
</feature>
<feature type="compositionally biased region" description="Polar residues" evidence="1">
    <location>
        <begin position="325"/>
        <end position="334"/>
    </location>
</feature>